<keyword evidence="5 11" id="KW-0812">Transmembrane</keyword>
<dbReference type="GO" id="GO:0019432">
    <property type="term" value="P:triglyceride biosynthetic process"/>
    <property type="evidence" value="ECO:0007669"/>
    <property type="project" value="TreeGrafter"/>
</dbReference>
<dbReference type="PANTHER" id="PTHR12317">
    <property type="entry name" value="DIACYLGLYCEROL O-ACYLTRANSFERASE"/>
    <property type="match status" value="1"/>
</dbReference>
<sequence length="329" mass="37709">MTDKFTFVEACLQVIAALQLGCLQNLYVTMIFFIFYLTLFTTYWPIVLLSILWTWYDRETPFKGGRSLRLLIALPFWKHLPDYFPVSLVKIADLDPNRNYLFCSHPHGLLGTASFINLSLGLAPNKAYFPGFNTKLAVKDLNVFYPFLRDIALECGVISASKQSLEYLLNDKQKGNIVTLIIGGAEEVIHSMPGHYRIILNKRKGFVKLALTLGCCLVPVFNFGENDIYELLIPKSGTLLHRLQQWLKRNTGFLFVLPKGVLGLPFLPKRKPLTTVVGTPIEIPKIEEPTREEIDQYHKLYTEELVKLFHEHKHKYVKDPENTHLEIVG</sequence>
<dbReference type="OrthoDB" id="6609489at2759"/>
<evidence type="ECO:0000313" key="12">
    <source>
        <dbReference type="EMBL" id="CAH1396910.1"/>
    </source>
</evidence>
<keyword evidence="7 11" id="KW-1133">Transmembrane helix</keyword>
<dbReference type="PANTHER" id="PTHR12317:SF79">
    <property type="entry name" value="ACYLTRANSFERASE"/>
    <property type="match status" value="1"/>
</dbReference>
<dbReference type="GO" id="GO:0005789">
    <property type="term" value="C:endoplasmic reticulum membrane"/>
    <property type="evidence" value="ECO:0007669"/>
    <property type="project" value="UniProtKB-SubCell"/>
</dbReference>
<accession>A0A9P0MJV4</accession>
<evidence type="ECO:0000256" key="4">
    <source>
        <dbReference type="ARBA" id="ARBA00022679"/>
    </source>
</evidence>
<dbReference type="EC" id="2.3.1.-" evidence="11"/>
<reference evidence="12" key="1">
    <citation type="submission" date="2022-01" db="EMBL/GenBank/DDBJ databases">
        <authorList>
            <person name="King R."/>
        </authorList>
    </citation>
    <scope>NUCLEOTIDE SEQUENCE</scope>
</reference>
<evidence type="ECO:0000256" key="5">
    <source>
        <dbReference type="ARBA" id="ARBA00022692"/>
    </source>
</evidence>
<keyword evidence="13" id="KW-1185">Reference proteome</keyword>
<dbReference type="GO" id="GO:0004144">
    <property type="term" value="F:diacylglycerol O-acyltransferase activity"/>
    <property type="evidence" value="ECO:0007669"/>
    <property type="project" value="TreeGrafter"/>
</dbReference>
<evidence type="ECO:0000256" key="7">
    <source>
        <dbReference type="ARBA" id="ARBA00022989"/>
    </source>
</evidence>
<dbReference type="EMBL" id="OV725079">
    <property type="protein sequence ID" value="CAH1396910.1"/>
    <property type="molecule type" value="Genomic_DNA"/>
</dbReference>
<feature type="transmembrane region" description="Helical" evidence="11">
    <location>
        <begin position="7"/>
        <end position="27"/>
    </location>
</feature>
<proteinExistence type="inferred from homology"/>
<name>A0A9P0MJV4_NEZVI</name>
<evidence type="ECO:0000256" key="2">
    <source>
        <dbReference type="ARBA" id="ARBA00005420"/>
    </source>
</evidence>
<dbReference type="Pfam" id="PF03982">
    <property type="entry name" value="DAGAT"/>
    <property type="match status" value="1"/>
</dbReference>
<dbReference type="InterPro" id="IPR007130">
    <property type="entry name" value="DAGAT"/>
</dbReference>
<keyword evidence="8" id="KW-0443">Lipid metabolism</keyword>
<comment type="subcellular location">
    <subcellularLocation>
        <location evidence="1 11">Endoplasmic reticulum membrane</location>
        <topology evidence="1 11">Multi-pass membrane protein</topology>
    </subcellularLocation>
</comment>
<gene>
    <name evidence="12" type="ORF">NEZAVI_LOCUS6872</name>
</gene>
<evidence type="ECO:0000256" key="9">
    <source>
        <dbReference type="ARBA" id="ARBA00023136"/>
    </source>
</evidence>
<evidence type="ECO:0000256" key="6">
    <source>
        <dbReference type="ARBA" id="ARBA00022824"/>
    </source>
</evidence>
<evidence type="ECO:0000256" key="3">
    <source>
        <dbReference type="ARBA" id="ARBA00022516"/>
    </source>
</evidence>
<protein>
    <recommendedName>
        <fullName evidence="11">Acyltransferase</fullName>
        <ecNumber evidence="11">2.3.1.-</ecNumber>
    </recommendedName>
</protein>
<evidence type="ECO:0000256" key="11">
    <source>
        <dbReference type="RuleBase" id="RU367023"/>
    </source>
</evidence>
<keyword evidence="4 11" id="KW-0808">Transferase</keyword>
<dbReference type="CDD" id="cd07987">
    <property type="entry name" value="LPLAT_MGAT-like"/>
    <property type="match status" value="1"/>
</dbReference>
<keyword evidence="3" id="KW-0444">Lipid biosynthesis</keyword>
<organism evidence="12 13">
    <name type="scientific">Nezara viridula</name>
    <name type="common">Southern green stink bug</name>
    <name type="synonym">Cimex viridulus</name>
    <dbReference type="NCBI Taxonomy" id="85310"/>
    <lineage>
        <taxon>Eukaryota</taxon>
        <taxon>Metazoa</taxon>
        <taxon>Ecdysozoa</taxon>
        <taxon>Arthropoda</taxon>
        <taxon>Hexapoda</taxon>
        <taxon>Insecta</taxon>
        <taxon>Pterygota</taxon>
        <taxon>Neoptera</taxon>
        <taxon>Paraneoptera</taxon>
        <taxon>Hemiptera</taxon>
        <taxon>Heteroptera</taxon>
        <taxon>Panheteroptera</taxon>
        <taxon>Pentatomomorpha</taxon>
        <taxon>Pentatomoidea</taxon>
        <taxon>Pentatomidae</taxon>
        <taxon>Pentatominae</taxon>
        <taxon>Nezara</taxon>
    </lineage>
</organism>
<dbReference type="AlphaFoldDB" id="A0A9P0MJV4"/>
<evidence type="ECO:0000256" key="1">
    <source>
        <dbReference type="ARBA" id="ARBA00004477"/>
    </source>
</evidence>
<feature type="transmembrane region" description="Helical" evidence="11">
    <location>
        <begin position="33"/>
        <end position="56"/>
    </location>
</feature>
<evidence type="ECO:0000256" key="8">
    <source>
        <dbReference type="ARBA" id="ARBA00023098"/>
    </source>
</evidence>
<evidence type="ECO:0000313" key="13">
    <source>
        <dbReference type="Proteomes" id="UP001152798"/>
    </source>
</evidence>
<comment type="similarity">
    <text evidence="2 11">Belongs to the diacylglycerol acyltransferase family.</text>
</comment>
<dbReference type="Proteomes" id="UP001152798">
    <property type="component" value="Chromosome 3"/>
</dbReference>
<keyword evidence="9 11" id="KW-0472">Membrane</keyword>
<evidence type="ECO:0000256" key="10">
    <source>
        <dbReference type="ARBA" id="ARBA00023315"/>
    </source>
</evidence>
<keyword evidence="10" id="KW-0012">Acyltransferase</keyword>
<keyword evidence="6 11" id="KW-0256">Endoplasmic reticulum</keyword>